<protein>
    <submittedName>
        <fullName evidence="2">Uncharacterized protein</fullName>
    </submittedName>
</protein>
<dbReference type="AlphaFoldDB" id="A0A0F8ZQQ4"/>
<proteinExistence type="predicted"/>
<dbReference type="EMBL" id="LAZR01050001">
    <property type="protein sequence ID" value="KKK88330.1"/>
    <property type="molecule type" value="Genomic_DNA"/>
</dbReference>
<reference evidence="2" key="1">
    <citation type="journal article" date="2015" name="Nature">
        <title>Complex archaea that bridge the gap between prokaryotes and eukaryotes.</title>
        <authorList>
            <person name="Spang A."/>
            <person name="Saw J.H."/>
            <person name="Jorgensen S.L."/>
            <person name="Zaremba-Niedzwiedzka K."/>
            <person name="Martijn J."/>
            <person name="Lind A.E."/>
            <person name="van Eijk R."/>
            <person name="Schleper C."/>
            <person name="Guy L."/>
            <person name="Ettema T.J."/>
        </authorList>
    </citation>
    <scope>NUCLEOTIDE SEQUENCE</scope>
</reference>
<name>A0A0F8ZQQ4_9ZZZZ</name>
<evidence type="ECO:0000313" key="2">
    <source>
        <dbReference type="EMBL" id="KKK88330.1"/>
    </source>
</evidence>
<sequence length="301" mass="32503">VNDSGADDGQPVLYVIANEAAEINVYKISLALGDFGTLLNTKTFAITPTQPCGKPVEWNDGSNTRWLLPLGDNGFIQRLDSVVSSTASDTWTSDNADARHLKIVDSQLLRSTDENQVSILSNGVSAIDENSWASDFPVGDKSSNITELGEASGLGYIAKEDGFYEWDLEGEAANVFPEIGNAPRNGQGMLYWHGGFLIPTAQLWWTRTGEPVGGDSNPNNRANHPSLGTNDYLKHGRWHGLAAIGGYVYGVYTTSNSGLGVVLQGHEREESDPPGWGPRARARNRPGVLARSVTHRPDHTG</sequence>
<comment type="caution">
    <text evidence="2">The sequence shown here is derived from an EMBL/GenBank/DDBJ whole genome shotgun (WGS) entry which is preliminary data.</text>
</comment>
<organism evidence="2">
    <name type="scientific">marine sediment metagenome</name>
    <dbReference type="NCBI Taxonomy" id="412755"/>
    <lineage>
        <taxon>unclassified sequences</taxon>
        <taxon>metagenomes</taxon>
        <taxon>ecological metagenomes</taxon>
    </lineage>
</organism>
<evidence type="ECO:0000256" key="1">
    <source>
        <dbReference type="SAM" id="MobiDB-lite"/>
    </source>
</evidence>
<gene>
    <name evidence="2" type="ORF">LCGC14_2744250</name>
</gene>
<accession>A0A0F8ZQQ4</accession>
<feature type="region of interest" description="Disordered" evidence="1">
    <location>
        <begin position="265"/>
        <end position="301"/>
    </location>
</feature>
<feature type="non-terminal residue" evidence="2">
    <location>
        <position position="1"/>
    </location>
</feature>